<name>A0A7S3LWA9_9EUKA</name>
<organism evidence="2">
    <name type="scientific">Palpitomonas bilix</name>
    <dbReference type="NCBI Taxonomy" id="652834"/>
    <lineage>
        <taxon>Eukaryota</taxon>
        <taxon>Eukaryota incertae sedis</taxon>
    </lineage>
</organism>
<dbReference type="EMBL" id="HBIB01045577">
    <property type="protein sequence ID" value="CAE0267530.1"/>
    <property type="molecule type" value="Transcribed_RNA"/>
</dbReference>
<sequence>MSEDREPYEDRSDNFFGEERSTLNATSFQFSERGDCETLESCFSPRTQQYNVQDTPVQYSPYDIGNGRSPLPALPPFPLTLSPFPCLGGRGEDREEEGEEEKIRRQEEGEEEKEEERRKQDPDGEEGEEKLAKEDAEWHPSKSIGSQFLVILDDSQKKGDKLLDREGSGVLSAHVSPVAMGFHQYSTAIFAEGHEHDSLFHREESAVDTAGHIRRKRQREETLENNSSEEERIDDVPTTQTKKRRTKIEAQDSLEALKQLNNAFETDHHKVFSGGSPLVVQFVLSASVGHMLKKGYGFNSGKFQCGHEELVKNVHEVLDSHYQASRTEFEGLYKVLCSKTNSNWMRWIRSSFDHMPLFKILSQKNSQSRCFTIKALSLRELDRSKLDEESKSVIKLVEAWAAAQTCYHSS</sequence>
<proteinExistence type="predicted"/>
<feature type="region of interest" description="Disordered" evidence="1">
    <location>
        <begin position="1"/>
        <end position="20"/>
    </location>
</feature>
<feature type="region of interest" description="Disordered" evidence="1">
    <location>
        <begin position="209"/>
        <end position="247"/>
    </location>
</feature>
<feature type="region of interest" description="Disordered" evidence="1">
    <location>
        <begin position="44"/>
        <end position="139"/>
    </location>
</feature>
<evidence type="ECO:0000256" key="1">
    <source>
        <dbReference type="SAM" id="MobiDB-lite"/>
    </source>
</evidence>
<feature type="compositionally biased region" description="Polar residues" evidence="1">
    <location>
        <begin position="44"/>
        <end position="58"/>
    </location>
</feature>
<gene>
    <name evidence="2" type="ORF">PBIL07802_LOCUS29875</name>
</gene>
<dbReference type="AlphaFoldDB" id="A0A7S3LWA9"/>
<reference evidence="2" key="1">
    <citation type="submission" date="2021-01" db="EMBL/GenBank/DDBJ databases">
        <authorList>
            <person name="Corre E."/>
            <person name="Pelletier E."/>
            <person name="Niang G."/>
            <person name="Scheremetjew M."/>
            <person name="Finn R."/>
            <person name="Kale V."/>
            <person name="Holt S."/>
            <person name="Cochrane G."/>
            <person name="Meng A."/>
            <person name="Brown T."/>
            <person name="Cohen L."/>
        </authorList>
    </citation>
    <scope>NUCLEOTIDE SEQUENCE</scope>
    <source>
        <strain evidence="2">NIES-2562</strain>
    </source>
</reference>
<feature type="compositionally biased region" description="Basic and acidic residues" evidence="1">
    <location>
        <begin position="129"/>
        <end position="139"/>
    </location>
</feature>
<evidence type="ECO:0000313" key="2">
    <source>
        <dbReference type="EMBL" id="CAE0267530.1"/>
    </source>
</evidence>
<accession>A0A7S3LWA9</accession>
<protein>
    <submittedName>
        <fullName evidence="2">Uncharacterized protein</fullName>
    </submittedName>
</protein>